<name>A0A520MD06_9GAMM</name>
<dbReference type="Gene3D" id="3.40.50.720">
    <property type="entry name" value="NAD(P)-binding Rossmann-like Domain"/>
    <property type="match status" value="1"/>
</dbReference>
<evidence type="ECO:0000313" key="6">
    <source>
        <dbReference type="Proteomes" id="UP000318359"/>
    </source>
</evidence>
<gene>
    <name evidence="5" type="ORF">EVB00_00145</name>
</gene>
<dbReference type="InterPro" id="IPR023210">
    <property type="entry name" value="NADP_OxRdtase_dom"/>
</dbReference>
<dbReference type="SUPFAM" id="SSF55347">
    <property type="entry name" value="Glyceraldehyde-3-phosphate dehydrogenase-like, C-terminal domain"/>
    <property type="match status" value="1"/>
</dbReference>
<dbReference type="Proteomes" id="UP000318359">
    <property type="component" value="Unassembled WGS sequence"/>
</dbReference>
<evidence type="ECO:0000259" key="4">
    <source>
        <dbReference type="Pfam" id="PF01408"/>
    </source>
</evidence>
<dbReference type="Pfam" id="PF01408">
    <property type="entry name" value="GFO_IDH_MocA"/>
    <property type="match status" value="1"/>
</dbReference>
<organism evidence="5 6">
    <name type="scientific">SAR86 cluster bacterium</name>
    <dbReference type="NCBI Taxonomy" id="2030880"/>
    <lineage>
        <taxon>Bacteria</taxon>
        <taxon>Pseudomonadati</taxon>
        <taxon>Pseudomonadota</taxon>
        <taxon>Gammaproteobacteria</taxon>
        <taxon>SAR86 cluster</taxon>
    </lineage>
</organism>
<dbReference type="SUPFAM" id="SSF51735">
    <property type="entry name" value="NAD(P)-binding Rossmann-fold domains"/>
    <property type="match status" value="1"/>
</dbReference>
<comment type="caution">
    <text evidence="5">The sequence shown here is derived from an EMBL/GenBank/DDBJ whole genome shotgun (WGS) entry which is preliminary data.</text>
</comment>
<evidence type="ECO:0000256" key="2">
    <source>
        <dbReference type="ARBA" id="ARBA00023002"/>
    </source>
</evidence>
<accession>A0A520MD06</accession>
<feature type="domain" description="NADP-dependent oxidoreductase" evidence="3">
    <location>
        <begin position="381"/>
        <end position="664"/>
    </location>
</feature>
<dbReference type="PANTHER" id="PTHR22604:SF105">
    <property type="entry name" value="TRANS-1,2-DIHYDROBENZENE-1,2-DIOL DEHYDROGENASE"/>
    <property type="match status" value="1"/>
</dbReference>
<dbReference type="AlphaFoldDB" id="A0A520MD06"/>
<evidence type="ECO:0000313" key="5">
    <source>
        <dbReference type="EMBL" id="RZO19116.1"/>
    </source>
</evidence>
<dbReference type="Gene3D" id="3.30.360.10">
    <property type="entry name" value="Dihydrodipicolinate Reductase, domain 2"/>
    <property type="match status" value="1"/>
</dbReference>
<evidence type="ECO:0000259" key="3">
    <source>
        <dbReference type="Pfam" id="PF00248"/>
    </source>
</evidence>
<protein>
    <submittedName>
        <fullName evidence="5">Oxidoreductase</fullName>
    </submittedName>
</protein>
<dbReference type="InterPro" id="IPR036291">
    <property type="entry name" value="NAD(P)-bd_dom_sf"/>
</dbReference>
<dbReference type="GO" id="GO:0016491">
    <property type="term" value="F:oxidoreductase activity"/>
    <property type="evidence" value="ECO:0007669"/>
    <property type="project" value="UniProtKB-KW"/>
</dbReference>
<sequence length="667" mass="75452">MPNIKWGIIGPGNIASAFANSIEHCENSDLVSVYGRDQEKVNAFSSKFNISPYTNFPDFIASKEIDAVYIATPHSSHYFYSIEAIKSKKHILCEKPLTMNHLESMVLLNLAQEADVFLMEAYMYRTHPQTTNILDNLDIFNDTQDKIIIKSSFGFSADLPKEHRLRNPLLGGGAILDVGCYPLSMSKLIAGALQDLPYADPVSISATGILDETGVDLQSQAHLIFSDKIEAEISCAINEDFTNNLIISAGSIELIVSQPWHCGQFQDGTSSIQIFDSGKLVKEIPYKDSIGLFTREIDHASQCIQDKKIESDFISHTDTQSNMLWLDQWRRELGIKCPLNNFNESPIPESKFFHIQEPQLKNNTLDDLEKDASRLAFGCDNQTSSLHAFTMFDHFYGAGGRIFDTAYIYNNGKGDKYLGDWINSRQLEDKIIVLGKGAHTPECEPKFIKPQIIESLQRLNIEKLDIFCLHRDNPEVPVAEFIDALNEIKDEGLINLIGASNWGLERFSEAQDYAQASKREAFKVLSNNFSLAEMIDPVWPGCVGVNDDYINYLIENKIMLFPWSSQARGFFIKKKEVTSNEHFSNPSLEEEKRVWHDERNLKRRAKCFEMAKQKNVEPIQIALAYVLHKSSLIFPLIGPRTIFETNSSIKATQILLSDEEMKELAID</sequence>
<evidence type="ECO:0000256" key="1">
    <source>
        <dbReference type="ARBA" id="ARBA00010928"/>
    </source>
</evidence>
<dbReference type="Pfam" id="PF00248">
    <property type="entry name" value="Aldo_ket_red"/>
    <property type="match status" value="1"/>
</dbReference>
<proteinExistence type="inferred from homology"/>
<keyword evidence="2" id="KW-0560">Oxidoreductase</keyword>
<dbReference type="CDD" id="cd19082">
    <property type="entry name" value="AKR_AKR10A1_2"/>
    <property type="match status" value="1"/>
</dbReference>
<dbReference type="InterPro" id="IPR000683">
    <property type="entry name" value="Gfo/Idh/MocA-like_OxRdtase_N"/>
</dbReference>
<dbReference type="PANTHER" id="PTHR22604">
    <property type="entry name" value="OXIDOREDUCTASES"/>
    <property type="match status" value="1"/>
</dbReference>
<dbReference type="InterPro" id="IPR050984">
    <property type="entry name" value="Gfo/Idh/MocA_domain"/>
</dbReference>
<feature type="domain" description="Gfo/Idh/MocA-like oxidoreductase N-terminal" evidence="4">
    <location>
        <begin position="4"/>
        <end position="121"/>
    </location>
</feature>
<dbReference type="SUPFAM" id="SSF51430">
    <property type="entry name" value="NAD(P)-linked oxidoreductase"/>
    <property type="match status" value="1"/>
</dbReference>
<dbReference type="GO" id="GO:0000166">
    <property type="term" value="F:nucleotide binding"/>
    <property type="evidence" value="ECO:0007669"/>
    <property type="project" value="InterPro"/>
</dbReference>
<comment type="similarity">
    <text evidence="1">Belongs to the Gfo/Idh/MocA family.</text>
</comment>
<dbReference type="InterPro" id="IPR036812">
    <property type="entry name" value="NAD(P)_OxRdtase_dom_sf"/>
</dbReference>
<dbReference type="EMBL" id="SHBM01000001">
    <property type="protein sequence ID" value="RZO19116.1"/>
    <property type="molecule type" value="Genomic_DNA"/>
</dbReference>
<reference evidence="5 6" key="1">
    <citation type="submission" date="2019-02" db="EMBL/GenBank/DDBJ databases">
        <title>Prokaryotic population dynamics and viral predation in marine succession experiment using metagenomics: the confinement effect.</title>
        <authorList>
            <person name="Haro-Moreno J.M."/>
            <person name="Rodriguez-Valera F."/>
            <person name="Lopez-Perez M."/>
        </authorList>
    </citation>
    <scope>NUCLEOTIDE SEQUENCE [LARGE SCALE GENOMIC DNA]</scope>
    <source>
        <strain evidence="5">MED-G167</strain>
    </source>
</reference>
<dbReference type="Gene3D" id="3.20.20.100">
    <property type="entry name" value="NADP-dependent oxidoreductase domain"/>
    <property type="match status" value="1"/>
</dbReference>